<dbReference type="Proteomes" id="UP000023351">
    <property type="component" value="Unassembled WGS sequence"/>
</dbReference>
<evidence type="ECO:0000313" key="2">
    <source>
        <dbReference type="Proteomes" id="UP000023351"/>
    </source>
</evidence>
<dbReference type="PATRIC" id="fig|1299321.3.peg.3185"/>
<dbReference type="AlphaFoldDB" id="X8DP41"/>
<proteinExistence type="predicted"/>
<reference evidence="1 2" key="1">
    <citation type="submission" date="2013-12" db="EMBL/GenBank/DDBJ databases">
        <authorList>
            <person name="Zelazny A."/>
            <person name="Olivier K."/>
            <person name="Holland S."/>
            <person name="Lenaerts A."/>
            <person name="Ordway D."/>
            <person name="DeGroote M.A."/>
            <person name="Parker T."/>
            <person name="Sizemore C."/>
            <person name="Tallon L.J."/>
            <person name="Sadzewicz L.K."/>
            <person name="Sengamalay N."/>
            <person name="Fraser C.M."/>
            <person name="Hine E."/>
            <person name="Shefchek K.A."/>
            <person name="Das S.P."/>
            <person name="Tettelin H."/>
        </authorList>
    </citation>
    <scope>NUCLEOTIDE SEQUENCE [LARGE SCALE GENOMIC DNA]</scope>
    <source>
        <strain evidence="1 2">1513</strain>
    </source>
</reference>
<name>X8DP41_9MYCO</name>
<comment type="caution">
    <text evidence="1">The sequence shown here is derived from an EMBL/GenBank/DDBJ whole genome shotgun (WGS) entry which is preliminary data.</text>
</comment>
<sequence length="50" mass="5121">MYGMETDVVGDEADPDVEADVLAPRDGEPEVVVEQAANTAAPTASSTVSL</sequence>
<protein>
    <submittedName>
        <fullName evidence="1">Uncharacterized protein</fullName>
    </submittedName>
</protein>
<dbReference type="EMBL" id="JAOJ01000002">
    <property type="protein sequence ID" value="EUA69801.1"/>
    <property type="molecule type" value="Genomic_DNA"/>
</dbReference>
<evidence type="ECO:0000313" key="1">
    <source>
        <dbReference type="EMBL" id="EUA69801.1"/>
    </source>
</evidence>
<gene>
    <name evidence="1" type="ORF">I540_3315</name>
</gene>
<accession>X8DP41</accession>
<organism evidence="1 2">
    <name type="scientific">Mycobacteroides abscessus subsp. bolletii 1513</name>
    <dbReference type="NCBI Taxonomy" id="1299321"/>
    <lineage>
        <taxon>Bacteria</taxon>
        <taxon>Bacillati</taxon>
        <taxon>Actinomycetota</taxon>
        <taxon>Actinomycetes</taxon>
        <taxon>Mycobacteriales</taxon>
        <taxon>Mycobacteriaceae</taxon>
        <taxon>Mycobacteroides</taxon>
        <taxon>Mycobacteroides abscessus</taxon>
    </lineage>
</organism>